<gene>
    <name evidence="7" type="ORF">U5822_04645</name>
</gene>
<dbReference type="GO" id="GO:0016432">
    <property type="term" value="F:tRNA-uridine aminocarboxypropyltransferase activity"/>
    <property type="evidence" value="ECO:0007669"/>
    <property type="project" value="UniProtKB-EC"/>
</dbReference>
<comment type="similarity">
    <text evidence="5">Belongs to the TDD superfamily. DTWD2 family.</text>
</comment>
<evidence type="ECO:0000256" key="4">
    <source>
        <dbReference type="ARBA" id="ARBA00022694"/>
    </source>
</evidence>
<evidence type="ECO:0000256" key="5">
    <source>
        <dbReference type="ARBA" id="ARBA00034489"/>
    </source>
</evidence>
<comment type="caution">
    <text evidence="7">The sequence shown here is derived from an EMBL/GenBank/DDBJ whole genome shotgun (WGS) entry which is preliminary data.</text>
</comment>
<organism evidence="7 8">
    <name type="scientific">Marinobacter qingdaonensis</name>
    <dbReference type="NCBI Taxonomy" id="3108486"/>
    <lineage>
        <taxon>Bacteria</taxon>
        <taxon>Pseudomonadati</taxon>
        <taxon>Pseudomonadota</taxon>
        <taxon>Gammaproteobacteria</taxon>
        <taxon>Pseudomonadales</taxon>
        <taxon>Marinobacteraceae</taxon>
        <taxon>Marinobacter</taxon>
    </lineage>
</organism>
<dbReference type="PANTHER" id="PTHR21392">
    <property type="entry name" value="TRNA-URIDINE AMINOCARBOXYPROPYLTRANSFERASE 2"/>
    <property type="match status" value="1"/>
</dbReference>
<dbReference type="EC" id="2.5.1.25" evidence="1"/>
<dbReference type="EMBL" id="JAYDCJ010000003">
    <property type="protein sequence ID" value="MEA1079942.1"/>
    <property type="molecule type" value="Genomic_DNA"/>
</dbReference>
<dbReference type="Proteomes" id="UP001305746">
    <property type="component" value="Unassembled WGS sequence"/>
</dbReference>
<dbReference type="PANTHER" id="PTHR21392:SF0">
    <property type="entry name" value="TRNA-URIDINE AMINOCARBOXYPROPYLTRANSFERASE 2"/>
    <property type="match status" value="1"/>
</dbReference>
<accession>A0ABU5NW47</accession>
<proteinExistence type="inferred from homology"/>
<evidence type="ECO:0000313" key="8">
    <source>
        <dbReference type="Proteomes" id="UP001305746"/>
    </source>
</evidence>
<evidence type="ECO:0000259" key="6">
    <source>
        <dbReference type="SMART" id="SM01144"/>
    </source>
</evidence>
<reference evidence="7 8" key="1">
    <citation type="submission" date="2023-12" db="EMBL/GenBank/DDBJ databases">
        <title>Marinobacter qingdaonensis sp. nov., isolated from the intertidal sediment of Qingdao, PR China.</title>
        <authorList>
            <person name="Li Y."/>
        </authorList>
    </citation>
    <scope>NUCLEOTIDE SEQUENCE [LARGE SCALE GENOMIC DNA]</scope>
    <source>
        <strain evidence="7 8">ASW11-75</strain>
    </source>
</reference>
<dbReference type="RefSeq" id="WP_322854460.1">
    <property type="nucleotide sequence ID" value="NZ_JAYDCJ010000003.1"/>
</dbReference>
<name>A0ABU5NW47_9GAMM</name>
<keyword evidence="4" id="KW-0819">tRNA processing</keyword>
<evidence type="ECO:0000313" key="7">
    <source>
        <dbReference type="EMBL" id="MEA1079942.1"/>
    </source>
</evidence>
<sequence length="206" mass="22507">MVAPKPGRPTCPQCGLHPNICVCDRCRPVPNRTPVTVLQHPSEVGRAKGTLRILQRCLGSVRVLVGETAEQFELAGLASGDLTRTGLLFPGPTSQPLEQADLSAIDHWLVLDGTWRKAARILHQNPALAELPRYHFAQPPTSRYVVRKAPGDHHLATAEAVSYLLKQAEPDLDTGPIDDAMTALVEQQLAQIPAPLRHRYPKPPPT</sequence>
<evidence type="ECO:0000256" key="2">
    <source>
        <dbReference type="ARBA" id="ARBA00022679"/>
    </source>
</evidence>
<protein>
    <recommendedName>
        <fullName evidence="1">tRNA-uridine aminocarboxypropyltransferase</fullName>
        <ecNumber evidence="1">2.5.1.25</ecNumber>
    </recommendedName>
</protein>
<dbReference type="Pfam" id="PF03942">
    <property type="entry name" value="DTW"/>
    <property type="match status" value="1"/>
</dbReference>
<keyword evidence="8" id="KW-1185">Reference proteome</keyword>
<keyword evidence="3" id="KW-0949">S-adenosyl-L-methionine</keyword>
<dbReference type="SMART" id="SM01144">
    <property type="entry name" value="DTW"/>
    <property type="match status" value="1"/>
</dbReference>
<evidence type="ECO:0000256" key="3">
    <source>
        <dbReference type="ARBA" id="ARBA00022691"/>
    </source>
</evidence>
<keyword evidence="2 7" id="KW-0808">Transferase</keyword>
<dbReference type="InterPro" id="IPR005636">
    <property type="entry name" value="DTW"/>
</dbReference>
<evidence type="ECO:0000256" key="1">
    <source>
        <dbReference type="ARBA" id="ARBA00012386"/>
    </source>
</evidence>
<dbReference type="InterPro" id="IPR039262">
    <property type="entry name" value="DTWD2/TAPT"/>
</dbReference>
<feature type="domain" description="DTW" evidence="6">
    <location>
        <begin position="7"/>
        <end position="193"/>
    </location>
</feature>